<dbReference type="PANTHER" id="PTHR10509:SF14">
    <property type="entry name" value="CAFFEOYL-COA O-METHYLTRANSFERASE 3-RELATED"/>
    <property type="match status" value="1"/>
</dbReference>
<name>A0A382B724_9ZZZZ</name>
<dbReference type="InterPro" id="IPR002935">
    <property type="entry name" value="SAM_O-MeTrfase"/>
</dbReference>
<dbReference type="GO" id="GO:0032259">
    <property type="term" value="P:methylation"/>
    <property type="evidence" value="ECO:0007669"/>
    <property type="project" value="UniProtKB-KW"/>
</dbReference>
<evidence type="ECO:0000256" key="3">
    <source>
        <dbReference type="ARBA" id="ARBA00022691"/>
    </source>
</evidence>
<dbReference type="PANTHER" id="PTHR10509">
    <property type="entry name" value="O-METHYLTRANSFERASE-RELATED"/>
    <property type="match status" value="1"/>
</dbReference>
<organism evidence="4">
    <name type="scientific">marine metagenome</name>
    <dbReference type="NCBI Taxonomy" id="408172"/>
    <lineage>
        <taxon>unclassified sequences</taxon>
        <taxon>metagenomes</taxon>
        <taxon>ecological metagenomes</taxon>
    </lineage>
</organism>
<keyword evidence="3" id="KW-0949">S-adenosyl-L-methionine</keyword>
<proteinExistence type="predicted"/>
<dbReference type="InterPro" id="IPR029063">
    <property type="entry name" value="SAM-dependent_MTases_sf"/>
</dbReference>
<evidence type="ECO:0000256" key="1">
    <source>
        <dbReference type="ARBA" id="ARBA00022603"/>
    </source>
</evidence>
<accession>A0A382B724</accession>
<keyword evidence="2" id="KW-0808">Transferase</keyword>
<gene>
    <name evidence="4" type="ORF">METZ01_LOCUS162165</name>
</gene>
<dbReference type="Gene3D" id="3.40.50.150">
    <property type="entry name" value="Vaccinia Virus protein VP39"/>
    <property type="match status" value="1"/>
</dbReference>
<dbReference type="EMBL" id="UINC01028399">
    <property type="protein sequence ID" value="SVB09311.1"/>
    <property type="molecule type" value="Genomic_DNA"/>
</dbReference>
<sequence length="204" mass="22552">MSVSLREPELLRRLREETGELEDGRMQISPDQGQFMALLIELMEARNVLELGAFTGYSALVMALALPDDGQVLTCDVNRERTAIAQKYWDESGVGHKIDLHLGPAVETLEMLLSSGQAEGFDFAFIDADKASLDSYYELSLRLIRPGGLIAVDNTLWHGKVIDPQATDQDTEAIRTINAKLRVDQRVSLSVIPIGDGLALARKR</sequence>
<dbReference type="SUPFAM" id="SSF53335">
    <property type="entry name" value="S-adenosyl-L-methionine-dependent methyltransferases"/>
    <property type="match status" value="1"/>
</dbReference>
<evidence type="ECO:0000256" key="2">
    <source>
        <dbReference type="ARBA" id="ARBA00022679"/>
    </source>
</evidence>
<dbReference type="GO" id="GO:0008171">
    <property type="term" value="F:O-methyltransferase activity"/>
    <property type="evidence" value="ECO:0007669"/>
    <property type="project" value="InterPro"/>
</dbReference>
<dbReference type="CDD" id="cd02440">
    <property type="entry name" value="AdoMet_MTases"/>
    <property type="match status" value="1"/>
</dbReference>
<evidence type="ECO:0008006" key="5">
    <source>
        <dbReference type="Google" id="ProtNLM"/>
    </source>
</evidence>
<reference evidence="4" key="1">
    <citation type="submission" date="2018-05" db="EMBL/GenBank/DDBJ databases">
        <authorList>
            <person name="Lanie J.A."/>
            <person name="Ng W.-L."/>
            <person name="Kazmierczak K.M."/>
            <person name="Andrzejewski T.M."/>
            <person name="Davidsen T.M."/>
            <person name="Wayne K.J."/>
            <person name="Tettelin H."/>
            <person name="Glass J.I."/>
            <person name="Rusch D."/>
            <person name="Podicherti R."/>
            <person name="Tsui H.-C.T."/>
            <person name="Winkler M.E."/>
        </authorList>
    </citation>
    <scope>NUCLEOTIDE SEQUENCE</scope>
</reference>
<dbReference type="Pfam" id="PF01596">
    <property type="entry name" value="Methyltransf_3"/>
    <property type="match status" value="1"/>
</dbReference>
<dbReference type="GO" id="GO:0008757">
    <property type="term" value="F:S-adenosylmethionine-dependent methyltransferase activity"/>
    <property type="evidence" value="ECO:0007669"/>
    <property type="project" value="TreeGrafter"/>
</dbReference>
<dbReference type="InterPro" id="IPR050362">
    <property type="entry name" value="Cation-dep_OMT"/>
</dbReference>
<dbReference type="AlphaFoldDB" id="A0A382B724"/>
<protein>
    <recommendedName>
        <fullName evidence="5">O-methyltransferase domain-containing protein</fullName>
    </recommendedName>
</protein>
<evidence type="ECO:0000313" key="4">
    <source>
        <dbReference type="EMBL" id="SVB09311.1"/>
    </source>
</evidence>
<keyword evidence="1" id="KW-0489">Methyltransferase</keyword>
<dbReference type="PROSITE" id="PS51682">
    <property type="entry name" value="SAM_OMT_I"/>
    <property type="match status" value="1"/>
</dbReference>